<evidence type="ECO:0000313" key="3">
    <source>
        <dbReference type="EMBL" id="CAD8171778.1"/>
    </source>
</evidence>
<organism evidence="3 4">
    <name type="scientific">Paramecium octaurelia</name>
    <dbReference type="NCBI Taxonomy" id="43137"/>
    <lineage>
        <taxon>Eukaryota</taxon>
        <taxon>Sar</taxon>
        <taxon>Alveolata</taxon>
        <taxon>Ciliophora</taxon>
        <taxon>Intramacronucleata</taxon>
        <taxon>Oligohymenophorea</taxon>
        <taxon>Peniculida</taxon>
        <taxon>Parameciidae</taxon>
        <taxon>Paramecium</taxon>
    </lineage>
</organism>
<dbReference type="PROSITE" id="PS51468">
    <property type="entry name" value="VIT"/>
    <property type="match status" value="1"/>
</dbReference>
<keyword evidence="4" id="KW-1185">Reference proteome</keyword>
<dbReference type="Proteomes" id="UP000683925">
    <property type="component" value="Unassembled WGS sequence"/>
</dbReference>
<dbReference type="OrthoDB" id="312927at2759"/>
<protein>
    <submittedName>
        <fullName evidence="3">Uncharacterized protein</fullName>
    </submittedName>
</protein>
<dbReference type="OMA" id="NIANQEY"/>
<evidence type="ECO:0000313" key="4">
    <source>
        <dbReference type="Proteomes" id="UP000683925"/>
    </source>
</evidence>
<dbReference type="InterPro" id="IPR002035">
    <property type="entry name" value="VWF_A"/>
</dbReference>
<feature type="domain" description="VWFA" evidence="1">
    <location>
        <begin position="339"/>
        <end position="520"/>
    </location>
</feature>
<dbReference type="InterPro" id="IPR013694">
    <property type="entry name" value="VIT"/>
</dbReference>
<dbReference type="Pfam" id="PF13768">
    <property type="entry name" value="VWA_3"/>
    <property type="match status" value="1"/>
</dbReference>
<dbReference type="PROSITE" id="PS50234">
    <property type="entry name" value="VWFA"/>
    <property type="match status" value="1"/>
</dbReference>
<dbReference type="SMART" id="SM00327">
    <property type="entry name" value="VWA"/>
    <property type="match status" value="1"/>
</dbReference>
<dbReference type="AlphaFoldDB" id="A0A8S1V2Z6"/>
<dbReference type="PANTHER" id="PTHR45737">
    <property type="entry name" value="VON WILLEBRAND FACTOR A DOMAIN-CONTAINING PROTEIN 5A"/>
    <property type="match status" value="1"/>
</dbReference>
<gene>
    <name evidence="3" type="ORF">POCTA_138.1.T0590017</name>
</gene>
<name>A0A8S1V2Z6_PAROT</name>
<proteinExistence type="predicted"/>
<dbReference type="EMBL" id="CAJJDP010000058">
    <property type="protein sequence ID" value="CAD8171778.1"/>
    <property type="molecule type" value="Genomic_DNA"/>
</dbReference>
<accession>A0A8S1V2Z6</accession>
<dbReference type="PANTHER" id="PTHR45737:SF6">
    <property type="entry name" value="VON WILLEBRAND FACTOR A DOMAIN-CONTAINING PROTEIN 5A"/>
    <property type="match status" value="1"/>
</dbReference>
<comment type="caution">
    <text evidence="3">The sequence shown here is derived from an EMBL/GenBank/DDBJ whole genome shotgun (WGS) entry which is preliminary data.</text>
</comment>
<evidence type="ECO:0000259" key="2">
    <source>
        <dbReference type="PROSITE" id="PS51468"/>
    </source>
</evidence>
<sequence>MFNPQIDEIKNIRKTKIKKQAHPIMICYNIQTKFPIELTQVQYTVNIKPGVAVVQIDQIYSTEQNKDQCELEYLFTIDQNSAVTKMIVELGDQKVYGVIKELEEAKIEYQKGINEGKTMVLSEEDSKISNIKKVKIGCLSPGKSLKIQFEYIQPLQVFLNQFWKLELSPMVDVSYLTVKELENISQDYAQQYSFVKQYVDTKAINLNYKQIITININMEKPITYAKSPTHSIMLNYNNDRKEKQIDLQTPIQQLIITLNMNDPENMEPNKKFELLFSSNEINTPFSMLSHTNNDALQHIKYCATLTLIPKFNEFPIDDAYQSYLNGLNLPSQSKILKGSYIFFIDRSGSMGGVRIQKAKQSLILFLKSLPEDCSFNIISFGSDIRKMFNIPQAYNQQTLNQAIQQVQEMDADLGGTDIFKALVQGIYDDNYQKIKDYPETINAFLLTDGEDSPNRILELVQENQRPETRIYTLGIGNNCSEYLVQRLAEVGNGKCQLVGDNEDINSKVIDLLEDSLTQYLKGFALEHNIDKVSQIIPDPKSITQLKKNQELTLQILFSKKHKKENLEFKINCYDPQMNKKISFEVKMNLKSSIENEYFHKMAAHRLIRYYEKSVSQQTKKMDTVMINQKCIKDLDIINLSLQNQILCSKTAFICEVCQDEKNLQKLIKKKLAIEKRQYEDDYDDDDYPTKRCKTKLVQKSYDCQNQIKKIGKKSARCSRMKSDISRDYYQNCSIENEDLELCNYSNVGIDLEQPCCLIQRQGLELRMNSSESLKKDQKQPNKFLPKQSIQCFLRPKIIYEDTQKLSYLELIDCIQANGCFLLEIHIEEQLKLGKIDNKYHIDDPCWSTVVSLFYLELFCQGFKSSWQLIYNKAINYLQKKGVNYFQIKTECISDYGKFFRN</sequence>
<evidence type="ECO:0000259" key="1">
    <source>
        <dbReference type="PROSITE" id="PS50234"/>
    </source>
</evidence>
<feature type="domain" description="VIT" evidence="2">
    <location>
        <begin position="22"/>
        <end position="153"/>
    </location>
</feature>
<dbReference type="Pfam" id="PF08487">
    <property type="entry name" value="VIT"/>
    <property type="match status" value="1"/>
</dbReference>
<reference evidence="3" key="1">
    <citation type="submission" date="2021-01" db="EMBL/GenBank/DDBJ databases">
        <authorList>
            <consortium name="Genoscope - CEA"/>
            <person name="William W."/>
        </authorList>
    </citation>
    <scope>NUCLEOTIDE SEQUENCE</scope>
</reference>